<evidence type="ECO:0000313" key="1">
    <source>
        <dbReference type="Proteomes" id="UP000095285"/>
    </source>
</evidence>
<dbReference type="AlphaFoldDB" id="A0A1I7VAX1"/>
<dbReference type="Proteomes" id="UP000095285">
    <property type="component" value="Unassembled WGS sequence"/>
</dbReference>
<protein>
    <submittedName>
        <fullName evidence="2">Bacteriocin</fullName>
    </submittedName>
</protein>
<dbReference type="STRING" id="7209.A0A1I7VAX1"/>
<dbReference type="InterPro" id="IPR019332">
    <property type="entry name" value="OSCP1"/>
</dbReference>
<sequence length="179" mass="20323">MNISLFIRDNKQTEDGYFVLFPESNYQLLYNGKPPGNIQYFENDEKIRSESFVTDDNSVTYMSCSSMGNIELNANDRGTTLGTNMYMSPENLQVKSNELVGKTMDSLPDDELRLLSALIANPKNDQQNGFNLSLFTDETDEQTFLQEDNQTMATIITHIDARKDRKTITAAVADVKFFN</sequence>
<organism evidence="1 2">
    <name type="scientific">Loa loa</name>
    <name type="common">Eye worm</name>
    <name type="synonym">Filaria loa</name>
    <dbReference type="NCBI Taxonomy" id="7209"/>
    <lineage>
        <taxon>Eukaryota</taxon>
        <taxon>Metazoa</taxon>
        <taxon>Ecdysozoa</taxon>
        <taxon>Nematoda</taxon>
        <taxon>Chromadorea</taxon>
        <taxon>Rhabditida</taxon>
        <taxon>Spirurina</taxon>
        <taxon>Spiruromorpha</taxon>
        <taxon>Filarioidea</taxon>
        <taxon>Onchocercidae</taxon>
        <taxon>Loa</taxon>
    </lineage>
</organism>
<dbReference type="PANTHER" id="PTHR21439">
    <property type="entry name" value="OXIDORED-NITRO DOMAIN-CONTAINING PROTEIN"/>
    <property type="match status" value="1"/>
</dbReference>
<keyword evidence="1" id="KW-1185">Reference proteome</keyword>
<name>A0A1I7VAX1_LOALO</name>
<dbReference type="PANTHER" id="PTHR21439:SF0">
    <property type="entry name" value="PROTEIN OSCP1"/>
    <property type="match status" value="1"/>
</dbReference>
<reference evidence="2" key="2">
    <citation type="submission" date="2016-11" db="UniProtKB">
        <authorList>
            <consortium name="WormBaseParasite"/>
        </authorList>
    </citation>
    <scope>IDENTIFICATION</scope>
</reference>
<dbReference type="WBParaSite" id="EN70_11786">
    <property type="protein sequence ID" value="EN70_11786"/>
    <property type="gene ID" value="EN70_11786"/>
</dbReference>
<evidence type="ECO:0000313" key="2">
    <source>
        <dbReference type="WBParaSite" id="EN70_11786"/>
    </source>
</evidence>
<accession>A0A1I7VAX1</accession>
<reference evidence="1" key="1">
    <citation type="submission" date="2012-04" db="EMBL/GenBank/DDBJ databases">
        <title>The Genome Sequence of Loa loa.</title>
        <authorList>
            <consortium name="The Broad Institute Genome Sequencing Platform"/>
            <consortium name="Broad Institute Genome Sequencing Center for Infectious Disease"/>
            <person name="Nutman T.B."/>
            <person name="Fink D.L."/>
            <person name="Russ C."/>
            <person name="Young S."/>
            <person name="Zeng Q."/>
            <person name="Gargeya S."/>
            <person name="Alvarado L."/>
            <person name="Berlin A."/>
            <person name="Chapman S.B."/>
            <person name="Chen Z."/>
            <person name="Freedman E."/>
            <person name="Gellesch M."/>
            <person name="Goldberg J."/>
            <person name="Griggs A."/>
            <person name="Gujja S."/>
            <person name="Heilman E.R."/>
            <person name="Heiman D."/>
            <person name="Howarth C."/>
            <person name="Mehta T."/>
            <person name="Neiman D."/>
            <person name="Pearson M."/>
            <person name="Roberts A."/>
            <person name="Saif S."/>
            <person name="Shea T."/>
            <person name="Shenoy N."/>
            <person name="Sisk P."/>
            <person name="Stolte C."/>
            <person name="Sykes S."/>
            <person name="White J."/>
            <person name="Yandava C."/>
            <person name="Haas B."/>
            <person name="Henn M.R."/>
            <person name="Nusbaum C."/>
            <person name="Birren B."/>
        </authorList>
    </citation>
    <scope>NUCLEOTIDE SEQUENCE [LARGE SCALE GENOMIC DNA]</scope>
</reference>
<dbReference type="GO" id="GO:0005737">
    <property type="term" value="C:cytoplasm"/>
    <property type="evidence" value="ECO:0007669"/>
    <property type="project" value="TreeGrafter"/>
</dbReference>
<proteinExistence type="predicted"/>
<dbReference type="GO" id="GO:0005886">
    <property type="term" value="C:plasma membrane"/>
    <property type="evidence" value="ECO:0007669"/>
    <property type="project" value="TreeGrafter"/>
</dbReference>